<name>A0A914V100_9BILA</name>
<keyword evidence="2" id="KW-1185">Reference proteome</keyword>
<proteinExistence type="predicted"/>
<sequence length="579" mass="65432">MSILRSSFFFGGRLPADHKRMARGEWLVGLVFAPGHTRTVQSHSGRGERQWAAGEKPNRQIGARRTSIAVDPTDDSLCSRSTEPLYVSPAAALRVRRSRLIVAVQVHDPRRQRNVDLRPTSSQTIRRIRSRRTSETCRRRRLCDRRQLSPAHFISIIALSRLASLSNFTSVLGAMGGRLLLAACSVILLLERHLTLAHDNSPLVFEFMQTDAQRVKIYWDPMVSVQKVLELSNREVGFVADNATGELKEKLGSWRELVSDQDEDDGSKRYIFLKNAMCDEVDWQVKWTDGQGQMHGPSIYRMPPSPMPWTPEGKLRVDSIIYDPTHDAVFIKTSWNITDDKLNGQKKLSEYKPLLELQECRHFLKEAAPQPGMMENGDLVIPGAYGRAECSFYFRLSVTARNEELKCRDVFHTTDSQSVEIDASCGVLAGFDCPPQPKFPCDMDCNPLVAPVAEYRVDKQGFSQPAISIKWSSISAPDRPSVGTALRHAQIDRTHMDYPIKEFNATVEILEPNIFQFELEPYTKDPGASYGVQVCIFFEKACNDAELNWMTVGQSQILFNKFIDELPPPTPRKEIKGDS</sequence>
<evidence type="ECO:0000256" key="1">
    <source>
        <dbReference type="SAM" id="MobiDB-lite"/>
    </source>
</evidence>
<organism evidence="2 3">
    <name type="scientific">Plectus sambesii</name>
    <dbReference type="NCBI Taxonomy" id="2011161"/>
    <lineage>
        <taxon>Eukaryota</taxon>
        <taxon>Metazoa</taxon>
        <taxon>Ecdysozoa</taxon>
        <taxon>Nematoda</taxon>
        <taxon>Chromadorea</taxon>
        <taxon>Plectida</taxon>
        <taxon>Plectina</taxon>
        <taxon>Plectoidea</taxon>
        <taxon>Plectidae</taxon>
        <taxon>Plectus</taxon>
    </lineage>
</organism>
<accession>A0A914V100</accession>
<feature type="region of interest" description="Disordered" evidence="1">
    <location>
        <begin position="38"/>
        <end position="60"/>
    </location>
</feature>
<dbReference type="AlphaFoldDB" id="A0A914V100"/>
<reference evidence="3" key="1">
    <citation type="submission" date="2022-11" db="UniProtKB">
        <authorList>
            <consortium name="WormBaseParasite"/>
        </authorList>
    </citation>
    <scope>IDENTIFICATION</scope>
</reference>
<evidence type="ECO:0000313" key="3">
    <source>
        <dbReference type="WBParaSite" id="PSAMB.scaffold14300size1930.g35981.t1"/>
    </source>
</evidence>
<dbReference type="Proteomes" id="UP000887566">
    <property type="component" value="Unplaced"/>
</dbReference>
<dbReference type="WBParaSite" id="PSAMB.scaffold14300size1930.g35981.t1">
    <property type="protein sequence ID" value="PSAMB.scaffold14300size1930.g35981.t1"/>
    <property type="gene ID" value="PSAMB.scaffold14300size1930.g35981"/>
</dbReference>
<evidence type="ECO:0000313" key="2">
    <source>
        <dbReference type="Proteomes" id="UP000887566"/>
    </source>
</evidence>
<protein>
    <submittedName>
        <fullName evidence="3">Uncharacterized protein</fullName>
    </submittedName>
</protein>